<dbReference type="InterPro" id="IPR036465">
    <property type="entry name" value="vWFA_dom_sf"/>
</dbReference>
<gene>
    <name evidence="3" type="ORF">OFUS_LOCUS21743</name>
</gene>
<feature type="signal peptide" evidence="1">
    <location>
        <begin position="1"/>
        <end position="22"/>
    </location>
</feature>
<keyword evidence="1" id="KW-0732">Signal</keyword>
<dbReference type="InterPro" id="IPR050525">
    <property type="entry name" value="ECM_Assembly_Org"/>
</dbReference>
<name>A0A8S4Q199_OWEFU</name>
<reference evidence="3" key="1">
    <citation type="submission" date="2022-03" db="EMBL/GenBank/DDBJ databases">
        <authorList>
            <person name="Martin C."/>
        </authorList>
    </citation>
    <scope>NUCLEOTIDE SEQUENCE</scope>
</reference>
<dbReference type="InterPro" id="IPR002035">
    <property type="entry name" value="VWF_A"/>
</dbReference>
<feature type="chain" id="PRO_5035784484" description="VWFA domain-containing protein" evidence="1">
    <location>
        <begin position="23"/>
        <end position="459"/>
    </location>
</feature>
<proteinExistence type="predicted"/>
<comment type="caution">
    <text evidence="3">The sequence shown here is derived from an EMBL/GenBank/DDBJ whole genome shotgun (WGS) entry which is preliminary data.</text>
</comment>
<keyword evidence="4" id="KW-1185">Reference proteome</keyword>
<evidence type="ECO:0000313" key="3">
    <source>
        <dbReference type="EMBL" id="CAH1797466.1"/>
    </source>
</evidence>
<protein>
    <recommendedName>
        <fullName evidence="2">VWFA domain-containing protein</fullName>
    </recommendedName>
</protein>
<accession>A0A8S4Q199</accession>
<evidence type="ECO:0000256" key="1">
    <source>
        <dbReference type="SAM" id="SignalP"/>
    </source>
</evidence>
<dbReference type="SUPFAM" id="SSF53300">
    <property type="entry name" value="vWA-like"/>
    <property type="match status" value="2"/>
</dbReference>
<dbReference type="OrthoDB" id="5973630at2759"/>
<dbReference type="PROSITE" id="PS50234">
    <property type="entry name" value="VWFA"/>
    <property type="match status" value="2"/>
</dbReference>
<dbReference type="AlphaFoldDB" id="A0A8S4Q199"/>
<organism evidence="3 4">
    <name type="scientific">Owenia fusiformis</name>
    <name type="common">Polychaete worm</name>
    <dbReference type="NCBI Taxonomy" id="6347"/>
    <lineage>
        <taxon>Eukaryota</taxon>
        <taxon>Metazoa</taxon>
        <taxon>Spiralia</taxon>
        <taxon>Lophotrochozoa</taxon>
        <taxon>Annelida</taxon>
        <taxon>Polychaeta</taxon>
        <taxon>Sedentaria</taxon>
        <taxon>Canalipalpata</taxon>
        <taxon>Sabellida</taxon>
        <taxon>Oweniida</taxon>
        <taxon>Oweniidae</taxon>
        <taxon>Owenia</taxon>
    </lineage>
</organism>
<feature type="domain" description="VWFA" evidence="2">
    <location>
        <begin position="31"/>
        <end position="217"/>
    </location>
</feature>
<evidence type="ECO:0000313" key="4">
    <source>
        <dbReference type="Proteomes" id="UP000749559"/>
    </source>
</evidence>
<dbReference type="Pfam" id="PF00092">
    <property type="entry name" value="VWA"/>
    <property type="match status" value="2"/>
</dbReference>
<dbReference type="PANTHER" id="PTHR24020:SF20">
    <property type="entry name" value="PH DOMAIN-CONTAINING PROTEIN"/>
    <property type="match status" value="1"/>
</dbReference>
<dbReference type="Gene3D" id="3.40.50.410">
    <property type="entry name" value="von Willebrand factor, type A domain"/>
    <property type="match status" value="2"/>
</dbReference>
<sequence length="459" mass="51674">MNQNMVFVWLNFAFLAPLIVKGQKSGIECVDIVFVLQTSCDLDPALVQGVQTSFIGKVAKQMSTNKNSTMTLITYDDIAQVQISALSPGAFLEQLGDGFKGGDNCPRATKAITAGALTLVDFKNYFSEDRGKIVVVLSDGISFDKKSNMDITLERTKTAIRNLQNKGINFATFEFYEEDPDDDRIGNLEYEEYNPIIKMNTGDDFTQTFIDSVTENTRSLDCGHKIPEIVCREPILDIIYVIDRSNSIDSSDIARVKTFLQDLTAQILKTSKETWIAAISYNSDVYVEVPLTGEGAIRDASGIIKKLGEIITETALGTYTDKAINYAYSKHAFRSEANRWVILITDGVTKHAPYTNGKKSFSHLTVHEAKWLRERDIDLLILGLPNMKAKKILDNPESSETEINRAMNKVKAGRKEWEDMIWARYPENFEEKKKTNLFTLESMDEMRTKFNDILTSVCV</sequence>
<feature type="domain" description="VWFA" evidence="2">
    <location>
        <begin position="237"/>
        <end position="457"/>
    </location>
</feature>
<dbReference type="SMART" id="SM00327">
    <property type="entry name" value="VWA"/>
    <property type="match status" value="1"/>
</dbReference>
<dbReference type="Proteomes" id="UP000749559">
    <property type="component" value="Unassembled WGS sequence"/>
</dbReference>
<dbReference type="EMBL" id="CAIIXF020000010">
    <property type="protein sequence ID" value="CAH1797466.1"/>
    <property type="molecule type" value="Genomic_DNA"/>
</dbReference>
<dbReference type="PANTHER" id="PTHR24020">
    <property type="entry name" value="COLLAGEN ALPHA"/>
    <property type="match status" value="1"/>
</dbReference>
<dbReference type="CDD" id="cd00198">
    <property type="entry name" value="vWFA"/>
    <property type="match status" value="1"/>
</dbReference>
<evidence type="ECO:0000259" key="2">
    <source>
        <dbReference type="PROSITE" id="PS50234"/>
    </source>
</evidence>